<evidence type="ECO:0000256" key="3">
    <source>
        <dbReference type="ARBA" id="ARBA00022475"/>
    </source>
</evidence>
<keyword evidence="6 7" id="KW-0472">Membrane</keyword>
<organism evidence="8 9">
    <name type="scientific">Hazenella coriacea</name>
    <dbReference type="NCBI Taxonomy" id="1179467"/>
    <lineage>
        <taxon>Bacteria</taxon>
        <taxon>Bacillati</taxon>
        <taxon>Bacillota</taxon>
        <taxon>Bacilli</taxon>
        <taxon>Bacillales</taxon>
        <taxon>Thermoactinomycetaceae</taxon>
        <taxon>Hazenella</taxon>
    </lineage>
</organism>
<dbReference type="PANTHER" id="PTHR34184:SF4">
    <property type="entry name" value="UPF0718 PROTEIN YCGR"/>
    <property type="match status" value="1"/>
</dbReference>
<protein>
    <recommendedName>
        <fullName evidence="10">Permease</fullName>
    </recommendedName>
</protein>
<name>A0A4R3L7S6_9BACL</name>
<comment type="caution">
    <text evidence="8">The sequence shown here is derived from an EMBL/GenBank/DDBJ whole genome shotgun (WGS) entry which is preliminary data.</text>
</comment>
<comment type="subcellular location">
    <subcellularLocation>
        <location evidence="1">Cell membrane</location>
        <topology evidence="1">Multi-pass membrane protein</topology>
    </subcellularLocation>
</comment>
<feature type="transmembrane region" description="Helical" evidence="7">
    <location>
        <begin position="253"/>
        <end position="273"/>
    </location>
</feature>
<dbReference type="OrthoDB" id="9810876at2"/>
<keyword evidence="9" id="KW-1185">Reference proteome</keyword>
<feature type="transmembrane region" description="Helical" evidence="7">
    <location>
        <begin position="12"/>
        <end position="36"/>
    </location>
</feature>
<evidence type="ECO:0000256" key="7">
    <source>
        <dbReference type="SAM" id="Phobius"/>
    </source>
</evidence>
<keyword evidence="4 7" id="KW-0812">Transmembrane</keyword>
<dbReference type="Pfam" id="PF03773">
    <property type="entry name" value="ArsP_1"/>
    <property type="match status" value="1"/>
</dbReference>
<comment type="similarity">
    <text evidence="2">Belongs to the UPF0718 family.</text>
</comment>
<dbReference type="InterPro" id="IPR052923">
    <property type="entry name" value="UPF0718"/>
</dbReference>
<dbReference type="EMBL" id="SMAG01000002">
    <property type="protein sequence ID" value="TCS95679.1"/>
    <property type="molecule type" value="Genomic_DNA"/>
</dbReference>
<feature type="transmembrane region" description="Helical" evidence="7">
    <location>
        <begin position="131"/>
        <end position="154"/>
    </location>
</feature>
<proteinExistence type="inferred from homology"/>
<dbReference type="AlphaFoldDB" id="A0A4R3L7S6"/>
<evidence type="ECO:0000256" key="4">
    <source>
        <dbReference type="ARBA" id="ARBA00022692"/>
    </source>
</evidence>
<feature type="transmembrane region" description="Helical" evidence="7">
    <location>
        <begin position="56"/>
        <end position="82"/>
    </location>
</feature>
<evidence type="ECO:0000256" key="1">
    <source>
        <dbReference type="ARBA" id="ARBA00004651"/>
    </source>
</evidence>
<accession>A0A4R3L7S6</accession>
<evidence type="ECO:0000256" key="2">
    <source>
        <dbReference type="ARBA" id="ARBA00006386"/>
    </source>
</evidence>
<dbReference type="GO" id="GO:0005886">
    <property type="term" value="C:plasma membrane"/>
    <property type="evidence" value="ECO:0007669"/>
    <property type="project" value="UniProtKB-SubCell"/>
</dbReference>
<dbReference type="Proteomes" id="UP000294937">
    <property type="component" value="Unassembled WGS sequence"/>
</dbReference>
<sequence length="363" mass="40508">MIRLIRNYYVEFIMVLILISFFYLLMNGFSLFTEIADWTRGWSEGVSPKLLNLSTIFLSIFIEGLPFILMGVFISSIIHVFVKEEMIWRWLPQHSLVSVPLAAILGLILPICECGIVPVARRLIQKGLPSYVAFTFLLAAPIINPVTIVSTYVAFGDSWDMVTTRLLLAAGIAVVMGWLFQLVFKSRDVLKKEKEHTTCDSGCEGHTDAIHTDHSHQHDHSHGDSCDGDHQGKGKWNHTIYHAVFEFFDMGKYFVMGALIAASFQTLIGLNVIKSFGEQEWLAVLIMMALAFGLSICSSADAFVAASFRSSLGTAPMAAFLVYGPMMDLKNVLMMLGSFRKSVVLFFFLGTTVLTVLSVFLFI</sequence>
<keyword evidence="3" id="KW-1003">Cell membrane</keyword>
<evidence type="ECO:0000313" key="8">
    <source>
        <dbReference type="EMBL" id="TCS95679.1"/>
    </source>
</evidence>
<feature type="transmembrane region" description="Helical" evidence="7">
    <location>
        <begin position="166"/>
        <end position="184"/>
    </location>
</feature>
<evidence type="ECO:0000313" key="9">
    <source>
        <dbReference type="Proteomes" id="UP000294937"/>
    </source>
</evidence>
<reference evidence="8 9" key="1">
    <citation type="submission" date="2019-03" db="EMBL/GenBank/DDBJ databases">
        <title>Genomic Encyclopedia of Type Strains, Phase IV (KMG-IV): sequencing the most valuable type-strain genomes for metagenomic binning, comparative biology and taxonomic classification.</title>
        <authorList>
            <person name="Goeker M."/>
        </authorList>
    </citation>
    <scope>NUCLEOTIDE SEQUENCE [LARGE SCALE GENOMIC DNA]</scope>
    <source>
        <strain evidence="8 9">DSM 45707</strain>
    </source>
</reference>
<evidence type="ECO:0000256" key="5">
    <source>
        <dbReference type="ARBA" id="ARBA00022989"/>
    </source>
</evidence>
<evidence type="ECO:0008006" key="10">
    <source>
        <dbReference type="Google" id="ProtNLM"/>
    </source>
</evidence>
<keyword evidence="5 7" id="KW-1133">Transmembrane helix</keyword>
<evidence type="ECO:0000256" key="6">
    <source>
        <dbReference type="ARBA" id="ARBA00023136"/>
    </source>
</evidence>
<dbReference type="InterPro" id="IPR005524">
    <property type="entry name" value="DUF318"/>
</dbReference>
<dbReference type="PANTHER" id="PTHR34184">
    <property type="entry name" value="UPF0718 PROTEIN YCGR"/>
    <property type="match status" value="1"/>
</dbReference>
<feature type="transmembrane region" description="Helical" evidence="7">
    <location>
        <begin position="343"/>
        <end position="362"/>
    </location>
</feature>
<feature type="transmembrane region" description="Helical" evidence="7">
    <location>
        <begin position="94"/>
        <end position="119"/>
    </location>
</feature>
<feature type="transmembrane region" description="Helical" evidence="7">
    <location>
        <begin position="280"/>
        <end position="296"/>
    </location>
</feature>
<dbReference type="RefSeq" id="WP_131923664.1">
    <property type="nucleotide sequence ID" value="NZ_SMAG01000002.1"/>
</dbReference>
<gene>
    <name evidence="8" type="ORF">EDD58_102255</name>
</gene>